<gene>
    <name evidence="1" type="ORF">PtoMrB4_23770</name>
</gene>
<reference evidence="1 2" key="1">
    <citation type="journal article" date="2020" name="Microbiol. Resour. Announc.">
        <title>Complete genome sequence of Pseudomonas otitidis strain MrB4, isolated from Lake Biwa in Japan.</title>
        <authorList>
            <person name="Miyazaki K."/>
            <person name="Hase E."/>
            <person name="Maruya T."/>
        </authorList>
    </citation>
    <scope>NUCLEOTIDE SEQUENCE [LARGE SCALE GENOMIC DNA]</scope>
    <source>
        <strain evidence="1 2">MrB4</strain>
    </source>
</reference>
<dbReference type="AlphaFoldDB" id="A0A1I0UNV9"/>
<dbReference type="EMBL" id="AP022642">
    <property type="protein sequence ID" value="BCA28400.1"/>
    <property type="molecule type" value="Genomic_DNA"/>
</dbReference>
<dbReference type="KEGG" id="poj:PtoMrB4_23770"/>
<dbReference type="Proteomes" id="UP000501237">
    <property type="component" value="Chromosome"/>
</dbReference>
<evidence type="ECO:0000313" key="1">
    <source>
        <dbReference type="EMBL" id="BCA28400.1"/>
    </source>
</evidence>
<dbReference type="GeneID" id="57397601"/>
<protein>
    <submittedName>
        <fullName evidence="1">Uncharacterized protein</fullName>
    </submittedName>
</protein>
<accession>A0A1I0UNV9</accession>
<sequence>MRDFIKARSLDIAIGVIFVAVFAALIDIRGDVLFIGLWYYLAVIGGAFVTAVLANPRPFFAGGAVLAAGLSLAVYVWVNSHPDVRSSGLLGIAHLLSLPGAAAGVVALGVVSRRRKWRRESRLFSAGFLGFFLGFVVNQVGLFLV</sequence>
<evidence type="ECO:0000313" key="2">
    <source>
        <dbReference type="Proteomes" id="UP000501237"/>
    </source>
</evidence>
<dbReference type="RefSeq" id="WP_074972615.1">
    <property type="nucleotide sequence ID" value="NZ_AP022642.1"/>
</dbReference>
<organism evidence="1 2">
    <name type="scientific">Metapseudomonas otitidis</name>
    <dbReference type="NCBI Taxonomy" id="319939"/>
    <lineage>
        <taxon>Bacteria</taxon>
        <taxon>Pseudomonadati</taxon>
        <taxon>Pseudomonadota</taxon>
        <taxon>Gammaproteobacteria</taxon>
        <taxon>Pseudomonadales</taxon>
        <taxon>Pseudomonadaceae</taxon>
        <taxon>Metapseudomonas</taxon>
    </lineage>
</organism>
<name>A0A1I0UNV9_9GAMM</name>
<proteinExistence type="predicted"/>